<dbReference type="PANTHER" id="PTHR10795">
    <property type="entry name" value="PROPROTEIN CONVERTASE SUBTILISIN/KEXIN"/>
    <property type="match status" value="1"/>
</dbReference>
<dbReference type="PROSITE" id="PS00136">
    <property type="entry name" value="SUBTILASE_ASP"/>
    <property type="match status" value="1"/>
</dbReference>
<organism evidence="17 18">
    <name type="scientific">Ilumatobacter coccineus (strain NBRC 103263 / KCTC 29153 / YM16-304)</name>
    <dbReference type="NCBI Taxonomy" id="1313172"/>
    <lineage>
        <taxon>Bacteria</taxon>
        <taxon>Bacillati</taxon>
        <taxon>Actinomycetota</taxon>
        <taxon>Acidimicrobiia</taxon>
        <taxon>Acidimicrobiales</taxon>
        <taxon>Ilumatobacteraceae</taxon>
        <taxon>Ilumatobacter</taxon>
    </lineage>
</organism>
<dbReference type="Gene3D" id="3.50.30.30">
    <property type="match status" value="1"/>
</dbReference>
<keyword evidence="4 10" id="KW-0645">Protease</keyword>
<dbReference type="RefSeq" id="WP_015439598.1">
    <property type="nucleotide sequence ID" value="NC_020520.1"/>
</dbReference>
<dbReference type="InterPro" id="IPR023828">
    <property type="entry name" value="Peptidase_S8_Ser-AS"/>
</dbReference>
<evidence type="ECO:0000256" key="7">
    <source>
        <dbReference type="ARBA" id="ARBA00022825"/>
    </source>
</evidence>
<feature type="active site" description="Charge relay system" evidence="9 10">
    <location>
        <position position="195"/>
    </location>
</feature>
<dbReference type="InterPro" id="IPR045051">
    <property type="entry name" value="SBT"/>
</dbReference>
<gene>
    <name evidence="17" type="ORF">YM304_00360</name>
</gene>
<comment type="subcellular location">
    <subcellularLocation>
        <location evidence="1">Secreted</location>
    </subcellularLocation>
</comment>
<dbReference type="Pfam" id="PF05922">
    <property type="entry name" value="Inhibitor_I9"/>
    <property type="match status" value="1"/>
</dbReference>
<evidence type="ECO:0000259" key="13">
    <source>
        <dbReference type="Pfam" id="PF00082"/>
    </source>
</evidence>
<feature type="domain" description="PA" evidence="14">
    <location>
        <begin position="423"/>
        <end position="507"/>
    </location>
</feature>
<dbReference type="GO" id="GO:0005576">
    <property type="term" value="C:extracellular region"/>
    <property type="evidence" value="ECO:0007669"/>
    <property type="project" value="UniProtKB-SubCell"/>
</dbReference>
<keyword evidence="5" id="KW-0732">Signal</keyword>
<dbReference type="GO" id="GO:0004252">
    <property type="term" value="F:serine-type endopeptidase activity"/>
    <property type="evidence" value="ECO:0007669"/>
    <property type="project" value="UniProtKB-UniRule"/>
</dbReference>
<dbReference type="InterPro" id="IPR000209">
    <property type="entry name" value="Peptidase_S8/S53_dom"/>
</dbReference>
<dbReference type="Proteomes" id="UP000011863">
    <property type="component" value="Chromosome"/>
</dbReference>
<dbReference type="InterPro" id="IPR023827">
    <property type="entry name" value="Peptidase_S8_Asp-AS"/>
</dbReference>
<dbReference type="InterPro" id="IPR034197">
    <property type="entry name" value="Peptidases_S8_3"/>
</dbReference>
<feature type="domain" description="Subtilisin-like protease fibronectin type-III" evidence="16">
    <location>
        <begin position="701"/>
        <end position="795"/>
    </location>
</feature>
<dbReference type="InterPro" id="IPR010259">
    <property type="entry name" value="S8pro/Inhibitor_I9"/>
</dbReference>
<evidence type="ECO:0000256" key="4">
    <source>
        <dbReference type="ARBA" id="ARBA00022670"/>
    </source>
</evidence>
<dbReference type="InterPro" id="IPR041469">
    <property type="entry name" value="Subtilisin-like_FN3"/>
</dbReference>
<evidence type="ECO:0000256" key="8">
    <source>
        <dbReference type="ARBA" id="ARBA00023180"/>
    </source>
</evidence>
<keyword evidence="8" id="KW-0325">Glycoprotein</keyword>
<evidence type="ECO:0000259" key="16">
    <source>
        <dbReference type="Pfam" id="PF17766"/>
    </source>
</evidence>
<dbReference type="InterPro" id="IPR003137">
    <property type="entry name" value="PA_domain"/>
</dbReference>
<dbReference type="SUPFAM" id="SSF52025">
    <property type="entry name" value="PA domain"/>
    <property type="match status" value="1"/>
</dbReference>
<evidence type="ECO:0000256" key="12">
    <source>
        <dbReference type="SAM" id="MobiDB-lite"/>
    </source>
</evidence>
<dbReference type="EMBL" id="AP012057">
    <property type="protein sequence ID" value="BAN00350.1"/>
    <property type="molecule type" value="Genomic_DNA"/>
</dbReference>
<protein>
    <submittedName>
        <fullName evidence="17">Peptidase S08 family protein</fullName>
    </submittedName>
</protein>
<dbReference type="AlphaFoldDB" id="A0A6C7DZQ1"/>
<evidence type="ECO:0000256" key="9">
    <source>
        <dbReference type="PIRSR" id="PIRSR615500-1"/>
    </source>
</evidence>
<accession>A0A6C7DZQ1</accession>
<dbReference type="InterPro" id="IPR036852">
    <property type="entry name" value="Peptidase_S8/S53_dom_sf"/>
</dbReference>
<dbReference type="CDD" id="cd04852">
    <property type="entry name" value="Peptidases_S8_3"/>
    <property type="match status" value="1"/>
</dbReference>
<evidence type="ECO:0000259" key="15">
    <source>
        <dbReference type="Pfam" id="PF05922"/>
    </source>
</evidence>
<feature type="active site" description="Charge relay system" evidence="9 10">
    <location>
        <position position="586"/>
    </location>
</feature>
<proteinExistence type="inferred from homology"/>
<dbReference type="Gene3D" id="2.60.40.2310">
    <property type="match status" value="1"/>
</dbReference>
<keyword evidence="7 10" id="KW-0720">Serine protease</keyword>
<name>A0A6C7DZQ1_ILUCY</name>
<feature type="region of interest" description="Disordered" evidence="12">
    <location>
        <begin position="1008"/>
        <end position="1042"/>
    </location>
</feature>
<dbReference type="Gene3D" id="3.40.50.200">
    <property type="entry name" value="Peptidase S8/S53 domain"/>
    <property type="match status" value="1"/>
</dbReference>
<dbReference type="OrthoDB" id="614750at2"/>
<evidence type="ECO:0000259" key="14">
    <source>
        <dbReference type="Pfam" id="PF02225"/>
    </source>
</evidence>
<evidence type="ECO:0000256" key="10">
    <source>
        <dbReference type="PROSITE-ProRule" id="PRU01240"/>
    </source>
</evidence>
<feature type="compositionally biased region" description="Low complexity" evidence="12">
    <location>
        <begin position="1"/>
        <end position="15"/>
    </location>
</feature>
<dbReference type="Pfam" id="PF17766">
    <property type="entry name" value="fn3_6"/>
    <property type="match status" value="1"/>
</dbReference>
<dbReference type="Pfam" id="PF00082">
    <property type="entry name" value="Peptidase_S8"/>
    <property type="match status" value="1"/>
</dbReference>
<dbReference type="Pfam" id="PF02225">
    <property type="entry name" value="PA"/>
    <property type="match status" value="1"/>
</dbReference>
<feature type="domain" description="Inhibitor I9" evidence="15">
    <location>
        <begin position="100"/>
        <end position="162"/>
    </location>
</feature>
<dbReference type="CDD" id="cd02120">
    <property type="entry name" value="PA_subtilisin_like"/>
    <property type="match status" value="1"/>
</dbReference>
<comment type="similarity">
    <text evidence="2 10 11">Belongs to the peptidase S8 family.</text>
</comment>
<feature type="region of interest" description="Disordered" evidence="12">
    <location>
        <begin position="1"/>
        <end position="20"/>
    </location>
</feature>
<dbReference type="GO" id="GO:0006508">
    <property type="term" value="P:proteolysis"/>
    <property type="evidence" value="ECO:0007669"/>
    <property type="project" value="UniProtKB-KW"/>
</dbReference>
<keyword evidence="6 10" id="KW-0378">Hydrolase</keyword>
<evidence type="ECO:0000313" key="17">
    <source>
        <dbReference type="EMBL" id="BAN00350.1"/>
    </source>
</evidence>
<keyword evidence="18" id="KW-1185">Reference proteome</keyword>
<feature type="region of interest" description="Disordered" evidence="12">
    <location>
        <begin position="629"/>
        <end position="649"/>
    </location>
</feature>
<evidence type="ECO:0000256" key="5">
    <source>
        <dbReference type="ARBA" id="ARBA00022729"/>
    </source>
</evidence>
<evidence type="ECO:0000256" key="1">
    <source>
        <dbReference type="ARBA" id="ARBA00004613"/>
    </source>
</evidence>
<dbReference type="Gene3D" id="2.60.120.380">
    <property type="match status" value="1"/>
</dbReference>
<dbReference type="SUPFAM" id="SSF52743">
    <property type="entry name" value="Subtilisin-like"/>
    <property type="match status" value="1"/>
</dbReference>
<dbReference type="Gene3D" id="3.30.70.80">
    <property type="entry name" value="Peptidase S8 propeptide/proteinase inhibitor I9"/>
    <property type="match status" value="1"/>
</dbReference>
<feature type="domain" description="Peptidase S8/S53" evidence="13">
    <location>
        <begin position="186"/>
        <end position="629"/>
    </location>
</feature>
<feature type="active site" description="Charge relay system" evidence="9 10">
    <location>
        <position position="270"/>
    </location>
</feature>
<dbReference type="PROSITE" id="PS00138">
    <property type="entry name" value="SUBTILASE_SER"/>
    <property type="match status" value="1"/>
</dbReference>
<evidence type="ECO:0000256" key="11">
    <source>
        <dbReference type="RuleBase" id="RU003355"/>
    </source>
</evidence>
<dbReference type="PROSITE" id="PS51892">
    <property type="entry name" value="SUBTILASE"/>
    <property type="match status" value="1"/>
</dbReference>
<dbReference type="PRINTS" id="PR00723">
    <property type="entry name" value="SUBTILISIN"/>
</dbReference>
<dbReference type="KEGG" id="aym:YM304_00360"/>
<keyword evidence="3" id="KW-0964">Secreted</keyword>
<reference evidence="17 18" key="1">
    <citation type="journal article" date="2013" name="Int. J. Syst. Evol. Microbiol.">
        <title>Ilumatobacter nonamiense sp. nov. and Ilumatobacter coccineum sp. nov., isolated from seashore sand.</title>
        <authorList>
            <person name="Matsumoto A."/>
            <person name="Kasai H."/>
            <person name="Matsuo Y."/>
            <person name="Shizuri Y."/>
            <person name="Ichikawa N."/>
            <person name="Fujita N."/>
            <person name="Omura S."/>
            <person name="Takahashi Y."/>
        </authorList>
    </citation>
    <scope>NUCLEOTIDE SEQUENCE [LARGE SCALE GENOMIC DNA]</scope>
    <source>
        <strain evidence="18">NBRC 103263 / KCTC 29153 / YM16-304</strain>
    </source>
</reference>
<dbReference type="InterPro" id="IPR015500">
    <property type="entry name" value="Peptidase_S8_subtilisin-rel"/>
</dbReference>
<sequence length="1042" mass="106450">MSSLSSSPLPAARSTRSARGRRHLKRRVGFLLTVPGLIGLTGFSGSDAAAKQALEPESSYVVLMAEEPVVAYEGDEPGLEATALDSGEKLDDGDPAVREYVDHLEEAQQDVIDDADLDADDVGDSYTYVLNGFEADLTESEVAQIERRPDVAKVVPNELSQLQTDASGEFLGLDDRRGAWKSGYVGEDVVIGVIDSGIWPEHASFADDGSYAPLADYAGLPCEFGDTAYNPDDASFECNDKLLGARDMRLAYKSVIGPETFNSARDYDGHGTHTASTAAGNADVDASLFGIDRGIVSGVAPRARVIAYSVCGNLGCFTSDLAGAIDTAVADGVDVINYSIGGGASLTDPADIAFLFAADANVWVATSAGNSGPAPETMGGPATVPWITSVGASTHDRTYNNVVRLGNGQLATGASVTPATDGTKPLVDAAALGNELCDPAVPFTGDVTDKIVICLRGVFARVDKGLAVANAGGAGMVLYNPNDAQALVTDSHFLPAIHVNFTTGSAIKAYAAAAGGAATASLTAGQARPTQGSVMADFSSRGANPISADIIKPDVTAPGVNILAGNTPFPSSGASGQLFQSISGTSMSSPHVAGLYALMRQAHPDWTAAMAKSALMTTARQDVVKEDGTTAADPFDMGAGHVDPSGRPTSRNSIFNPGLVYDAGLFDYLAFLCGTDDSIFIDPASTCGQLVAAGESTAASDLNLASIGAGAVAGSVTVTRTVTSVADRTLTFRPTVEDPPGFDVTVSERKIRLAPGESATFDVTITSVDAPVGEWAFGSLTWKSGQYRARSPIAVRASALDVADSVSGSGTDGSVEFPVGFGYTGAYTAAPHGPAAEVVLAGTVSQDPDQTFDPSDPAGTVAFPIVTSGSAFLRIALGLDGLAVPNPDVDLDLYLVDSVGNVVASSTAGGTSELIEAVLPPDDSWTLYVHGWQTAGGDVEFGVSTWDVPATPSTGELEITSAPTEAVVDTTGTIVASWSGLDNGAYIGAVSHSDGSGLLGLTLVEIGVDDAPDPGGGEGAGEGADTTQSDKVDVPKDTGSTT</sequence>
<evidence type="ECO:0000256" key="6">
    <source>
        <dbReference type="ARBA" id="ARBA00022801"/>
    </source>
</evidence>
<dbReference type="InterPro" id="IPR046450">
    <property type="entry name" value="PA_dom_sf"/>
</dbReference>
<evidence type="ECO:0000256" key="3">
    <source>
        <dbReference type="ARBA" id="ARBA00022525"/>
    </source>
</evidence>
<evidence type="ECO:0000313" key="18">
    <source>
        <dbReference type="Proteomes" id="UP000011863"/>
    </source>
</evidence>
<evidence type="ECO:0000256" key="2">
    <source>
        <dbReference type="ARBA" id="ARBA00011073"/>
    </source>
</evidence>
<dbReference type="InterPro" id="IPR037045">
    <property type="entry name" value="S8pro/Inhibitor_I9_sf"/>
</dbReference>